<sequence>MAADSSIFAFSAASRRRCVAMRSLVMSIPYAFLKRPARCSTIRWSQSSPPRWVSPLVALTSTTPSPISSSDTSKVPPPRSKTRIVWSLSLSRPYARAAAVGSLTMRRTFSPAISPASLVAVRSASLKYAGTVITASLTSSPR</sequence>
<dbReference type="AlphaFoldDB" id="A0A1Y2NVN0"/>
<gene>
    <name evidence="1" type="ORF">BG846_03381</name>
</gene>
<evidence type="ECO:0000313" key="1">
    <source>
        <dbReference type="EMBL" id="OSY50988.1"/>
    </source>
</evidence>
<protein>
    <submittedName>
        <fullName evidence="1">Uncharacterized protein</fullName>
    </submittedName>
</protein>
<name>A0A1Y2NVN0_STRFR</name>
<comment type="caution">
    <text evidence="1">The sequence shown here is derived from an EMBL/GenBank/DDBJ whole genome shotgun (WGS) entry which is preliminary data.</text>
</comment>
<dbReference type="EMBL" id="MIFZ01000254">
    <property type="protein sequence ID" value="OSY50988.1"/>
    <property type="molecule type" value="Genomic_DNA"/>
</dbReference>
<evidence type="ECO:0000313" key="2">
    <source>
        <dbReference type="Proteomes" id="UP000194318"/>
    </source>
</evidence>
<dbReference type="Proteomes" id="UP000194318">
    <property type="component" value="Unassembled WGS sequence"/>
</dbReference>
<organism evidence="1 2">
    <name type="scientific">Streptomyces fradiae ATCC 10745 = DSM 40063</name>
    <dbReference type="NCBI Taxonomy" id="1319510"/>
    <lineage>
        <taxon>Bacteria</taxon>
        <taxon>Bacillati</taxon>
        <taxon>Actinomycetota</taxon>
        <taxon>Actinomycetes</taxon>
        <taxon>Kitasatosporales</taxon>
        <taxon>Streptomycetaceae</taxon>
        <taxon>Streptomyces</taxon>
    </lineage>
</organism>
<reference evidence="1 2" key="1">
    <citation type="submission" date="2016-09" db="EMBL/GenBank/DDBJ databases">
        <title>Streptomyces fradiae DSM40063, a candidate organism with high potential of specific P450 cytochromes.</title>
        <authorList>
            <person name="Grumaz C."/>
            <person name="Vainshtein Y."/>
            <person name="Kirstahler P."/>
            <person name="Sohn K."/>
        </authorList>
    </citation>
    <scope>NUCLEOTIDE SEQUENCE [LARGE SCALE GENOMIC DNA]</scope>
    <source>
        <strain evidence="1 2">DSM 40063</strain>
    </source>
</reference>
<proteinExistence type="predicted"/>
<accession>A0A1Y2NVN0</accession>